<evidence type="ECO:0000259" key="8">
    <source>
        <dbReference type="PROSITE" id="PS50109"/>
    </source>
</evidence>
<dbReference type="EC" id="2.7.13.3" evidence="2"/>
<dbReference type="Gene3D" id="1.10.287.130">
    <property type="match status" value="1"/>
</dbReference>
<name>A0AAJ5W6I7_9SPHI</name>
<comment type="catalytic activity">
    <reaction evidence="1">
        <text>ATP + protein L-histidine = ADP + protein N-phospho-L-histidine.</text>
        <dbReference type="EC" id="2.7.13.3"/>
    </reaction>
</comment>
<dbReference type="Proteomes" id="UP001214530">
    <property type="component" value="Chromosome"/>
</dbReference>
<dbReference type="PRINTS" id="PR00344">
    <property type="entry name" value="BCTRLSENSOR"/>
</dbReference>
<feature type="transmembrane region" description="Helical" evidence="7">
    <location>
        <begin position="143"/>
        <end position="166"/>
    </location>
</feature>
<evidence type="ECO:0000256" key="2">
    <source>
        <dbReference type="ARBA" id="ARBA00012438"/>
    </source>
</evidence>
<gene>
    <name evidence="9" type="ORF">P0Y49_11765</name>
</gene>
<dbReference type="PANTHER" id="PTHR45453:SF1">
    <property type="entry name" value="PHOSPHATE REGULON SENSOR PROTEIN PHOR"/>
    <property type="match status" value="1"/>
</dbReference>
<dbReference type="GO" id="GO:0016036">
    <property type="term" value="P:cellular response to phosphate starvation"/>
    <property type="evidence" value="ECO:0007669"/>
    <property type="project" value="TreeGrafter"/>
</dbReference>
<evidence type="ECO:0000256" key="1">
    <source>
        <dbReference type="ARBA" id="ARBA00000085"/>
    </source>
</evidence>
<dbReference type="SUPFAM" id="SSF55874">
    <property type="entry name" value="ATPase domain of HSP90 chaperone/DNA topoisomerase II/histidine kinase"/>
    <property type="match status" value="1"/>
</dbReference>
<keyword evidence="5 9" id="KW-0418">Kinase</keyword>
<dbReference type="GO" id="GO:0000155">
    <property type="term" value="F:phosphorelay sensor kinase activity"/>
    <property type="evidence" value="ECO:0007669"/>
    <property type="project" value="InterPro"/>
</dbReference>
<dbReference type="AlphaFoldDB" id="A0AAJ5W6I7"/>
<organism evidence="9 10">
    <name type="scientific">Candidatus Pedobacter colombiensis</name>
    <dbReference type="NCBI Taxonomy" id="3121371"/>
    <lineage>
        <taxon>Bacteria</taxon>
        <taxon>Pseudomonadati</taxon>
        <taxon>Bacteroidota</taxon>
        <taxon>Sphingobacteriia</taxon>
        <taxon>Sphingobacteriales</taxon>
        <taxon>Sphingobacteriaceae</taxon>
        <taxon>Pedobacter</taxon>
    </lineage>
</organism>
<dbReference type="InterPro" id="IPR003594">
    <property type="entry name" value="HATPase_dom"/>
</dbReference>
<keyword evidence="7" id="KW-0472">Membrane</keyword>
<dbReference type="PANTHER" id="PTHR45453">
    <property type="entry name" value="PHOSPHATE REGULON SENSOR PROTEIN PHOR"/>
    <property type="match status" value="1"/>
</dbReference>
<dbReference type="InterPro" id="IPR003661">
    <property type="entry name" value="HisK_dim/P_dom"/>
</dbReference>
<dbReference type="Pfam" id="PF02518">
    <property type="entry name" value="HATPase_c"/>
    <property type="match status" value="1"/>
</dbReference>
<dbReference type="InterPro" id="IPR004358">
    <property type="entry name" value="Sig_transdc_His_kin-like_C"/>
</dbReference>
<keyword evidence="7" id="KW-0812">Transmembrane</keyword>
<keyword evidence="6" id="KW-0902">Two-component regulatory system</keyword>
<dbReference type="SMART" id="SM00387">
    <property type="entry name" value="HATPase_c"/>
    <property type="match status" value="1"/>
</dbReference>
<reference evidence="9" key="1">
    <citation type="submission" date="2023-03" db="EMBL/GenBank/DDBJ databases">
        <title>Andean soil-derived lignocellulolytic bacterial consortium as a source of novel taxa and putative plastic-active enzymes.</title>
        <authorList>
            <person name="Diaz-Garcia L."/>
            <person name="Chuvochina M."/>
            <person name="Feuerriegel G."/>
            <person name="Bunk B."/>
            <person name="Sproer C."/>
            <person name="Streit W.R."/>
            <person name="Rodriguez L.M."/>
            <person name="Overmann J."/>
            <person name="Jimenez D.J."/>
        </authorList>
    </citation>
    <scope>NUCLEOTIDE SEQUENCE</scope>
    <source>
        <strain evidence="9">MAG 3858</strain>
    </source>
</reference>
<dbReference type="Pfam" id="PF00512">
    <property type="entry name" value="HisKA"/>
    <property type="match status" value="1"/>
</dbReference>
<feature type="transmembrane region" description="Helical" evidence="7">
    <location>
        <begin position="7"/>
        <end position="30"/>
    </location>
</feature>
<evidence type="ECO:0000313" key="9">
    <source>
        <dbReference type="EMBL" id="WEK17472.1"/>
    </source>
</evidence>
<protein>
    <recommendedName>
        <fullName evidence="2">histidine kinase</fullName>
        <ecNumber evidence="2">2.7.13.3</ecNumber>
    </recommendedName>
</protein>
<accession>A0AAJ5W6I7</accession>
<keyword evidence="4" id="KW-0808">Transferase</keyword>
<feature type="domain" description="Histidine kinase" evidence="8">
    <location>
        <begin position="225"/>
        <end position="438"/>
    </location>
</feature>
<dbReference type="Gene3D" id="3.30.565.10">
    <property type="entry name" value="Histidine kinase-like ATPase, C-terminal domain"/>
    <property type="match status" value="1"/>
</dbReference>
<dbReference type="SUPFAM" id="SSF47384">
    <property type="entry name" value="Homodimeric domain of signal transducing histidine kinase"/>
    <property type="match status" value="1"/>
</dbReference>
<evidence type="ECO:0000256" key="7">
    <source>
        <dbReference type="SAM" id="Phobius"/>
    </source>
</evidence>
<evidence type="ECO:0000256" key="5">
    <source>
        <dbReference type="ARBA" id="ARBA00022777"/>
    </source>
</evidence>
<dbReference type="GO" id="GO:0005886">
    <property type="term" value="C:plasma membrane"/>
    <property type="evidence" value="ECO:0007669"/>
    <property type="project" value="TreeGrafter"/>
</dbReference>
<keyword evidence="7" id="KW-1133">Transmembrane helix</keyword>
<dbReference type="InterPro" id="IPR036890">
    <property type="entry name" value="HATPase_C_sf"/>
</dbReference>
<proteinExistence type="predicted"/>
<dbReference type="SMART" id="SM00388">
    <property type="entry name" value="HisKA"/>
    <property type="match status" value="1"/>
</dbReference>
<keyword evidence="3" id="KW-0597">Phosphoprotein</keyword>
<dbReference type="InterPro" id="IPR036097">
    <property type="entry name" value="HisK_dim/P_sf"/>
</dbReference>
<dbReference type="CDD" id="cd00075">
    <property type="entry name" value="HATPase"/>
    <property type="match status" value="1"/>
</dbReference>
<dbReference type="InterPro" id="IPR005467">
    <property type="entry name" value="His_kinase_dom"/>
</dbReference>
<dbReference type="InterPro" id="IPR050351">
    <property type="entry name" value="BphY/WalK/GraS-like"/>
</dbReference>
<dbReference type="EMBL" id="CP119313">
    <property type="protein sequence ID" value="WEK17472.1"/>
    <property type="molecule type" value="Genomic_DNA"/>
</dbReference>
<evidence type="ECO:0000256" key="3">
    <source>
        <dbReference type="ARBA" id="ARBA00022553"/>
    </source>
</evidence>
<dbReference type="GO" id="GO:0004721">
    <property type="term" value="F:phosphoprotein phosphatase activity"/>
    <property type="evidence" value="ECO:0007669"/>
    <property type="project" value="TreeGrafter"/>
</dbReference>
<dbReference type="PROSITE" id="PS50109">
    <property type="entry name" value="HIS_KIN"/>
    <property type="match status" value="1"/>
</dbReference>
<dbReference type="CDD" id="cd00082">
    <property type="entry name" value="HisKA"/>
    <property type="match status" value="1"/>
</dbReference>
<evidence type="ECO:0000256" key="4">
    <source>
        <dbReference type="ARBA" id="ARBA00022679"/>
    </source>
</evidence>
<evidence type="ECO:0000256" key="6">
    <source>
        <dbReference type="ARBA" id="ARBA00023012"/>
    </source>
</evidence>
<sequence>MKLSSKLILFITGSKLAVVLLFIILLPFLVDGIVAEYTTYSLRRQQDKVLKIVEQKGIKHYLQNDDSYGSYTMLKEEYIALEPAIKGITIDTIKTAQRVVEQDTLTYRILMHTFNFDHKPYLLEIGKTINSINQYNKPLQRTALYVLIGLIIASLLFDLLFTRTLISPLGRIIRSKLINRKFPFKDYSAPVRTSTYDFKYLDESLVLLMDQINEAFEKEREFTANASHELMTPISILQNKMENLIGDGQLSDTVTLKIMEMMKTLNRLKKISNSLLLISRIENEQFVKSDAIKPADLIDEVIEEISHRLEEKGLNIAVNLTQNPLLKGVNHDLLFQLFYNLINNAIKYNVDNGSITISDQLINKGYLIAIADTGIGISTEEQAFIFDRFRKTNLSENVGHGLGLSIVKSICQYHGIEIKVSSEVNKGSTFTLFFPSALFAKIV</sequence>
<evidence type="ECO:0000313" key="10">
    <source>
        <dbReference type="Proteomes" id="UP001214530"/>
    </source>
</evidence>